<organism evidence="7">
    <name type="scientific">Eremomyces bilateralis CBS 781.70</name>
    <dbReference type="NCBI Taxonomy" id="1392243"/>
    <lineage>
        <taxon>Eukaryota</taxon>
        <taxon>Fungi</taxon>
        <taxon>Dikarya</taxon>
        <taxon>Ascomycota</taxon>
        <taxon>Pezizomycotina</taxon>
        <taxon>Dothideomycetes</taxon>
        <taxon>Dothideomycetes incertae sedis</taxon>
        <taxon>Eremomycetales</taxon>
        <taxon>Eremomycetaceae</taxon>
        <taxon>Eremomyces</taxon>
    </lineage>
</organism>
<dbReference type="Proteomes" id="UP000504638">
    <property type="component" value="Unplaced"/>
</dbReference>
<feature type="transmembrane region" description="Helical" evidence="6">
    <location>
        <begin position="87"/>
        <end position="111"/>
    </location>
</feature>
<evidence type="ECO:0000313" key="9">
    <source>
        <dbReference type="RefSeq" id="XP_033538325.1"/>
    </source>
</evidence>
<comment type="subcellular location">
    <subcellularLocation>
        <location evidence="1">Membrane</location>
        <topology evidence="1">Multi-pass membrane protein</topology>
    </subcellularLocation>
</comment>
<evidence type="ECO:0000313" key="7">
    <source>
        <dbReference type="EMBL" id="KAF1816694.1"/>
    </source>
</evidence>
<feature type="transmembrane region" description="Helical" evidence="6">
    <location>
        <begin position="154"/>
        <end position="172"/>
    </location>
</feature>
<protein>
    <recommendedName>
        <fullName evidence="10">DUF1772-domain-containing protein</fullName>
    </recommendedName>
</protein>
<evidence type="ECO:0000256" key="5">
    <source>
        <dbReference type="ARBA" id="ARBA00034313"/>
    </source>
</evidence>
<gene>
    <name evidence="7 9" type="ORF">P152DRAFT_454918</name>
</gene>
<dbReference type="OrthoDB" id="5954308at2759"/>
<dbReference type="InterPro" id="IPR013901">
    <property type="entry name" value="Anthrone_oxy"/>
</dbReference>
<dbReference type="PANTHER" id="PTHR35042">
    <property type="entry name" value="ANTHRONE OXYGENASE ENCC"/>
    <property type="match status" value="1"/>
</dbReference>
<keyword evidence="3 6" id="KW-1133">Transmembrane helix</keyword>
<dbReference type="RefSeq" id="XP_033538325.1">
    <property type="nucleotide sequence ID" value="XM_033678680.1"/>
</dbReference>
<dbReference type="Pfam" id="PF08592">
    <property type="entry name" value="Anthrone_oxy"/>
    <property type="match status" value="1"/>
</dbReference>
<evidence type="ECO:0000256" key="4">
    <source>
        <dbReference type="ARBA" id="ARBA00023136"/>
    </source>
</evidence>
<evidence type="ECO:0000256" key="3">
    <source>
        <dbReference type="ARBA" id="ARBA00022989"/>
    </source>
</evidence>
<dbReference type="GO" id="GO:0016020">
    <property type="term" value="C:membrane"/>
    <property type="evidence" value="ECO:0007669"/>
    <property type="project" value="UniProtKB-SubCell"/>
</dbReference>
<keyword evidence="8" id="KW-1185">Reference proteome</keyword>
<dbReference type="EMBL" id="ML975150">
    <property type="protein sequence ID" value="KAF1816694.1"/>
    <property type="molecule type" value="Genomic_DNA"/>
</dbReference>
<reference evidence="7 9" key="1">
    <citation type="submission" date="2020-01" db="EMBL/GenBank/DDBJ databases">
        <authorList>
            <consortium name="DOE Joint Genome Institute"/>
            <person name="Haridas S."/>
            <person name="Albert R."/>
            <person name="Binder M."/>
            <person name="Bloem J."/>
            <person name="Labutti K."/>
            <person name="Salamov A."/>
            <person name="Andreopoulos B."/>
            <person name="Baker S.E."/>
            <person name="Barry K."/>
            <person name="Bills G."/>
            <person name="Bluhm B.H."/>
            <person name="Cannon C."/>
            <person name="Castanera R."/>
            <person name="Culley D.E."/>
            <person name="Daum C."/>
            <person name="Ezra D."/>
            <person name="Gonzalez J.B."/>
            <person name="Henrissat B."/>
            <person name="Kuo A."/>
            <person name="Liang C."/>
            <person name="Lipzen A."/>
            <person name="Lutzoni F."/>
            <person name="Magnuson J."/>
            <person name="Mondo S."/>
            <person name="Nolan M."/>
            <person name="Ohm R."/>
            <person name="Pangilinan J."/>
            <person name="Park H.-J."/>
            <person name="Ramirez L."/>
            <person name="Alfaro M."/>
            <person name="Sun H."/>
            <person name="Tritt A."/>
            <person name="Yoshinaga Y."/>
            <person name="Zwiers L.-H."/>
            <person name="Turgeon B.G."/>
            <person name="Goodwin S.B."/>
            <person name="Spatafora J.W."/>
            <person name="Crous P.W."/>
            <person name="Grigoriev I.V."/>
        </authorList>
    </citation>
    <scope>NUCLEOTIDE SEQUENCE</scope>
    <source>
        <strain evidence="7 9">CBS 781.70</strain>
    </source>
</reference>
<comment type="similarity">
    <text evidence="5">Belongs to the anthrone oxygenase family.</text>
</comment>
<dbReference type="GeneID" id="54419250"/>
<reference evidence="9" key="3">
    <citation type="submission" date="2025-04" db="UniProtKB">
        <authorList>
            <consortium name="RefSeq"/>
        </authorList>
    </citation>
    <scope>IDENTIFICATION</scope>
    <source>
        <strain evidence="9">CBS 781.70</strain>
    </source>
</reference>
<name>A0A6G1GF93_9PEZI</name>
<evidence type="ECO:0000256" key="6">
    <source>
        <dbReference type="SAM" id="Phobius"/>
    </source>
</evidence>
<evidence type="ECO:0008006" key="10">
    <source>
        <dbReference type="Google" id="ProtNLM"/>
    </source>
</evidence>
<evidence type="ECO:0000313" key="8">
    <source>
        <dbReference type="Proteomes" id="UP000504638"/>
    </source>
</evidence>
<feature type="transmembrane region" description="Helical" evidence="6">
    <location>
        <begin position="57"/>
        <end position="75"/>
    </location>
</feature>
<proteinExistence type="inferred from homology"/>
<keyword evidence="2 6" id="KW-0812">Transmembrane</keyword>
<accession>A0A6G1GF93</accession>
<keyword evidence="4 6" id="KW-0472">Membrane</keyword>
<sequence length="174" mass="18392">MPSSTPIRVAQVVGLTTAAFFAGQSAATTYILCPSIMEAPAPLLAKQWRSAWTKGRAIGPPLVVGLTATFGFLAFHEYSIITPYSSCVPFGLLAGAAALMISIVPFTVLVIGPTNRALARKAEEADTLASLMDVVMEKESNTHWLVDRWATLNLVRAGILGLSAVLAAWGVVGY</sequence>
<evidence type="ECO:0000256" key="2">
    <source>
        <dbReference type="ARBA" id="ARBA00022692"/>
    </source>
</evidence>
<dbReference type="AlphaFoldDB" id="A0A6G1GF93"/>
<evidence type="ECO:0000256" key="1">
    <source>
        <dbReference type="ARBA" id="ARBA00004141"/>
    </source>
</evidence>
<dbReference type="PANTHER" id="PTHR35042:SF1">
    <property type="entry name" value="DUF1772-DOMAIN-CONTAINING PROTEIN"/>
    <property type="match status" value="1"/>
</dbReference>
<feature type="transmembrane region" description="Helical" evidence="6">
    <location>
        <begin position="12"/>
        <end position="37"/>
    </location>
</feature>
<reference evidence="9" key="2">
    <citation type="submission" date="2020-04" db="EMBL/GenBank/DDBJ databases">
        <authorList>
            <consortium name="NCBI Genome Project"/>
        </authorList>
    </citation>
    <scope>NUCLEOTIDE SEQUENCE</scope>
    <source>
        <strain evidence="9">CBS 781.70</strain>
    </source>
</reference>